<reference evidence="1 2" key="1">
    <citation type="journal article" date="2016" name="Mol. Biol. Evol.">
        <title>Genome-Wide Survey of Gut Fungi (Harpellales) Reveals the First Horizontally Transferred Ubiquitin Gene from a Mosquito Host.</title>
        <authorList>
            <person name="Wang Y."/>
            <person name="White M.M."/>
            <person name="Kvist S."/>
            <person name="Moncalvo J.M."/>
        </authorList>
    </citation>
    <scope>NUCLEOTIDE SEQUENCE [LARGE SCALE GENOMIC DNA]</scope>
    <source>
        <strain evidence="1 2">ALG-7-W6</strain>
    </source>
</reference>
<keyword evidence="2" id="KW-1185">Reference proteome</keyword>
<evidence type="ECO:0000313" key="2">
    <source>
        <dbReference type="Proteomes" id="UP000187455"/>
    </source>
</evidence>
<protein>
    <submittedName>
        <fullName evidence="1">Uncharacterized protein</fullName>
    </submittedName>
</protein>
<gene>
    <name evidence="1" type="ORF">AYI68_g3579</name>
</gene>
<name>A0A1R0GZH9_9FUNG</name>
<evidence type="ECO:0000313" key="1">
    <source>
        <dbReference type="EMBL" id="OLY82304.1"/>
    </source>
</evidence>
<dbReference type="EMBL" id="LSSL01001664">
    <property type="protein sequence ID" value="OLY82304.1"/>
    <property type="molecule type" value="Genomic_DNA"/>
</dbReference>
<dbReference type="AlphaFoldDB" id="A0A1R0GZH9"/>
<proteinExistence type="predicted"/>
<comment type="caution">
    <text evidence="1">The sequence shown here is derived from an EMBL/GenBank/DDBJ whole genome shotgun (WGS) entry which is preliminary data.</text>
</comment>
<sequence length="72" mass="8169">MRPVSFDSSIFLSARKCHSRMRSPESSKDSKFFKWKGLQKRVPVGSISDLPYGGQLAMFKSACNKLIGSRWI</sequence>
<dbReference type="Proteomes" id="UP000187455">
    <property type="component" value="Unassembled WGS sequence"/>
</dbReference>
<organism evidence="1 2">
    <name type="scientific">Smittium mucronatum</name>
    <dbReference type="NCBI Taxonomy" id="133383"/>
    <lineage>
        <taxon>Eukaryota</taxon>
        <taxon>Fungi</taxon>
        <taxon>Fungi incertae sedis</taxon>
        <taxon>Zoopagomycota</taxon>
        <taxon>Kickxellomycotina</taxon>
        <taxon>Harpellomycetes</taxon>
        <taxon>Harpellales</taxon>
        <taxon>Legeriomycetaceae</taxon>
        <taxon>Smittium</taxon>
    </lineage>
</organism>
<accession>A0A1R0GZH9</accession>